<proteinExistence type="predicted"/>
<feature type="compositionally biased region" description="Polar residues" evidence="1">
    <location>
        <begin position="9"/>
        <end position="18"/>
    </location>
</feature>
<evidence type="ECO:0000313" key="2">
    <source>
        <dbReference type="EMBL" id="MPN05782.1"/>
    </source>
</evidence>
<feature type="region of interest" description="Disordered" evidence="1">
    <location>
        <begin position="1"/>
        <end position="21"/>
    </location>
</feature>
<dbReference type="AlphaFoldDB" id="A0A645EX25"/>
<sequence>MAEPDAGAQAQQRPQQMRLTAGTGAAEAGLVGVALAPGQKILERLDLGRHGGTDGQTVVHDGSNRDRLEILGLIGQLAVDMRVDGEGRDLGQCNHRAVPHGIAQALQRDAAAGTGLVFHHAHISGVAAATDLFRHASRHRVTGAACGEAVQNAHLLQRSTALCISIAAGDAAECGQRGTSAQAFDEIATILHVCLLYCSIAMCRLEPV</sequence>
<comment type="caution">
    <text evidence="2">The sequence shown here is derived from an EMBL/GenBank/DDBJ whole genome shotgun (WGS) entry which is preliminary data.</text>
</comment>
<organism evidence="2">
    <name type="scientific">bioreactor metagenome</name>
    <dbReference type="NCBI Taxonomy" id="1076179"/>
    <lineage>
        <taxon>unclassified sequences</taxon>
        <taxon>metagenomes</taxon>
        <taxon>ecological metagenomes</taxon>
    </lineage>
</organism>
<evidence type="ECO:0000256" key="1">
    <source>
        <dbReference type="SAM" id="MobiDB-lite"/>
    </source>
</evidence>
<gene>
    <name evidence="2" type="ORF">SDC9_153035</name>
</gene>
<name>A0A645EX25_9ZZZZ</name>
<protein>
    <submittedName>
        <fullName evidence="2">Uncharacterized protein</fullName>
    </submittedName>
</protein>
<reference evidence="2" key="1">
    <citation type="submission" date="2019-08" db="EMBL/GenBank/DDBJ databases">
        <authorList>
            <person name="Kucharzyk K."/>
            <person name="Murdoch R.W."/>
            <person name="Higgins S."/>
            <person name="Loffler F."/>
        </authorList>
    </citation>
    <scope>NUCLEOTIDE SEQUENCE</scope>
</reference>
<accession>A0A645EX25</accession>
<dbReference type="EMBL" id="VSSQ01051689">
    <property type="protein sequence ID" value="MPN05782.1"/>
    <property type="molecule type" value="Genomic_DNA"/>
</dbReference>